<dbReference type="Gene3D" id="3.40.50.1240">
    <property type="entry name" value="Phosphoglycerate mutase-like"/>
    <property type="match status" value="1"/>
</dbReference>
<dbReference type="OrthoDB" id="10257284at2759"/>
<dbReference type="Pfam" id="PF00328">
    <property type="entry name" value="His_Phos_2"/>
    <property type="match status" value="1"/>
</dbReference>
<dbReference type="PANTHER" id="PTHR11567:SF211">
    <property type="entry name" value="PROSTATIC ACID PHOSPHATASE"/>
    <property type="match status" value="1"/>
</dbReference>
<proteinExistence type="inferred from homology"/>
<keyword evidence="6" id="KW-1015">Disulfide bond</keyword>
<evidence type="ECO:0000313" key="9">
    <source>
        <dbReference type="EnsemblMetazoa" id="XP_004922817.1"/>
    </source>
</evidence>
<dbReference type="RefSeq" id="XP_004922817.1">
    <property type="nucleotide sequence ID" value="XM_004922760.5"/>
</dbReference>
<evidence type="ECO:0000256" key="5">
    <source>
        <dbReference type="ARBA" id="ARBA00022801"/>
    </source>
</evidence>
<name>A0A8R2AIT3_BOMMO</name>
<feature type="signal peptide" evidence="8">
    <location>
        <begin position="1"/>
        <end position="38"/>
    </location>
</feature>
<dbReference type="Proteomes" id="UP000005204">
    <property type="component" value="Unassembled WGS sequence"/>
</dbReference>
<reference evidence="10" key="1">
    <citation type="journal article" date="2008" name="Insect Biochem. Mol. Biol.">
        <title>The genome of a lepidopteran model insect, the silkworm Bombyx mori.</title>
        <authorList>
            <consortium name="International Silkworm Genome Consortium"/>
        </authorList>
    </citation>
    <scope>NUCLEOTIDE SEQUENCE [LARGE SCALE GENOMIC DNA]</scope>
    <source>
        <strain evidence="10">p50T</strain>
    </source>
</reference>
<dbReference type="InterPro" id="IPR029033">
    <property type="entry name" value="His_PPase_superfam"/>
</dbReference>
<evidence type="ECO:0000256" key="7">
    <source>
        <dbReference type="ARBA" id="ARBA00023180"/>
    </source>
</evidence>
<accession>A0A8R2AIT3</accession>
<organism evidence="9 10">
    <name type="scientific">Bombyx mori</name>
    <name type="common">Silk moth</name>
    <dbReference type="NCBI Taxonomy" id="7091"/>
    <lineage>
        <taxon>Eukaryota</taxon>
        <taxon>Metazoa</taxon>
        <taxon>Ecdysozoa</taxon>
        <taxon>Arthropoda</taxon>
        <taxon>Hexapoda</taxon>
        <taxon>Insecta</taxon>
        <taxon>Pterygota</taxon>
        <taxon>Neoptera</taxon>
        <taxon>Endopterygota</taxon>
        <taxon>Lepidoptera</taxon>
        <taxon>Glossata</taxon>
        <taxon>Ditrysia</taxon>
        <taxon>Bombycoidea</taxon>
        <taxon>Bombycidae</taxon>
        <taxon>Bombycinae</taxon>
        <taxon>Bombyx</taxon>
    </lineage>
</organism>
<dbReference type="InterPro" id="IPR033379">
    <property type="entry name" value="Acid_Pase_AS"/>
</dbReference>
<evidence type="ECO:0000256" key="1">
    <source>
        <dbReference type="ARBA" id="ARBA00000032"/>
    </source>
</evidence>
<dbReference type="GO" id="GO:0003993">
    <property type="term" value="F:acid phosphatase activity"/>
    <property type="evidence" value="ECO:0007669"/>
    <property type="project" value="UniProtKB-EC"/>
</dbReference>
<feature type="chain" id="PRO_5035873918" description="acid phosphatase" evidence="8">
    <location>
        <begin position="39"/>
        <end position="409"/>
    </location>
</feature>
<dbReference type="PANTHER" id="PTHR11567">
    <property type="entry name" value="ACID PHOSPHATASE-RELATED"/>
    <property type="match status" value="1"/>
</dbReference>
<evidence type="ECO:0000256" key="6">
    <source>
        <dbReference type="ARBA" id="ARBA00023157"/>
    </source>
</evidence>
<evidence type="ECO:0000256" key="8">
    <source>
        <dbReference type="SAM" id="SignalP"/>
    </source>
</evidence>
<dbReference type="AlphaFoldDB" id="A0A8R2AIT3"/>
<keyword evidence="5" id="KW-0378">Hydrolase</keyword>
<dbReference type="InterPro" id="IPR000560">
    <property type="entry name" value="His_Pase_clade-2"/>
</dbReference>
<dbReference type="InterPro" id="IPR050645">
    <property type="entry name" value="Histidine_acid_phosphatase"/>
</dbReference>
<evidence type="ECO:0000256" key="2">
    <source>
        <dbReference type="ARBA" id="ARBA00005375"/>
    </source>
</evidence>
<protein>
    <recommendedName>
        <fullName evidence="3">acid phosphatase</fullName>
        <ecNumber evidence="3">3.1.3.2</ecNumber>
    </recommendedName>
</protein>
<dbReference type="KEGG" id="bmor:101745800"/>
<dbReference type="SUPFAM" id="SSF53254">
    <property type="entry name" value="Phosphoglycerate mutase-like"/>
    <property type="match status" value="1"/>
</dbReference>
<comment type="similarity">
    <text evidence="2">Belongs to the histidine acid phosphatase family.</text>
</comment>
<evidence type="ECO:0000256" key="3">
    <source>
        <dbReference type="ARBA" id="ARBA00012646"/>
    </source>
</evidence>
<keyword evidence="7" id="KW-0325">Glycoprotein</keyword>
<dbReference type="EC" id="3.1.3.2" evidence="3"/>
<dbReference type="PROSITE" id="PS00616">
    <property type="entry name" value="HIS_ACID_PHOSPHAT_1"/>
    <property type="match status" value="1"/>
</dbReference>
<dbReference type="EnsemblMetazoa" id="XM_004922760.4">
    <property type="protein sequence ID" value="XP_004922817.1"/>
    <property type="gene ID" value="LOC101745800"/>
</dbReference>
<evidence type="ECO:0000256" key="4">
    <source>
        <dbReference type="ARBA" id="ARBA00022729"/>
    </source>
</evidence>
<sequence>MLMSWTTQAVATMAPFARRTNKMLKYLIFVYLLMQVNTSPGNVTNREANDDMELLMVYFVNRHGERAPDDVELSLSDQQEELKSLTHVEGPEGLTNVGKRRAYQIGKFIRQRYGSEGSKILSKVYLKDEILVRSTDKDRTKMTALVAMSAAYPPEPVQQWDESLGKIWQPVPYYSVPLNEDYLRYFSNCDRFVELMRNAKDESIRQEFAPYLDVMQLLSRRTGQNFVENPLLLQALFDLFRSSLALGLNIPEWAKPFLESLSEGARLAYKLYFRTNEMKKIAGGVLLNKFTEQALIAASGKEIKPRLHVFSSHDFNLGAFMEVSRVRSNHGIPEYGAAFALELYRSKVTGELSVLPVYLPQAGDSTPQVLQVNGCDANPCGLTKFMELTKDFLLPEHEYYRICNIKTEL</sequence>
<keyword evidence="10" id="KW-1185">Reference proteome</keyword>
<evidence type="ECO:0000313" key="10">
    <source>
        <dbReference type="Proteomes" id="UP000005204"/>
    </source>
</evidence>
<dbReference type="CDD" id="cd07061">
    <property type="entry name" value="HP_HAP_like"/>
    <property type="match status" value="1"/>
</dbReference>
<keyword evidence="4 8" id="KW-0732">Signal</keyword>
<reference evidence="9" key="2">
    <citation type="submission" date="2022-06" db="UniProtKB">
        <authorList>
            <consortium name="EnsemblMetazoa"/>
        </authorList>
    </citation>
    <scope>IDENTIFICATION</scope>
    <source>
        <strain evidence="9">p50T (Dazao)</strain>
    </source>
</reference>
<comment type="catalytic activity">
    <reaction evidence="1">
        <text>a phosphate monoester + H2O = an alcohol + phosphate</text>
        <dbReference type="Rhea" id="RHEA:15017"/>
        <dbReference type="ChEBI" id="CHEBI:15377"/>
        <dbReference type="ChEBI" id="CHEBI:30879"/>
        <dbReference type="ChEBI" id="CHEBI:43474"/>
        <dbReference type="ChEBI" id="CHEBI:67140"/>
        <dbReference type="EC" id="3.1.3.2"/>
    </reaction>
</comment>
<dbReference type="GeneID" id="101745800"/>